<keyword evidence="2" id="KW-1185">Reference proteome</keyword>
<dbReference type="Proteomes" id="UP000658690">
    <property type="component" value="Unassembled WGS sequence"/>
</dbReference>
<accession>A0ABX1YXX9</accession>
<sequence length="471" mass="52457">MNEPYTMDSVTNPFIFIGGTNMKVLKMMLVSGLTVSMLAGCGSKPEAPKAGSAAATSAATTANPATIKYYNWATGPSIEQINQIIANFEKKFPNIHVENIQLVNNGNSLEFYKKLDLMAASGEAIDVADFSNVDFVTERASRGVLQPLDEYLNKDGIKVDDTYYMTPKYQNKVYGLENSSQLWLVAINKDALDAAKLPVPTWGWTWDDFRDYAKKMTKGSGDTKQYGAFFHTWGEYANMTAYTELPHPYLKKDQTPVFGDESFKTFFNLRRAMEKDDQSVKPYSDIIGGKLRYDSEFLGGKAAMIPTANFVVNLIKDTNKFPHTFKTVFAPMPVSSKSVEIGTSNLGGGFMSIGQSSKHKQESYEFIKYVTQQMDVIRDLPGLKSADKDKIIKALVGDKADLIDVDSLSATMFDKRIKSIYDPSYSTPYSSQLKPVLENGLSTFLLDKLTPEAAQKQMIDEANKIIQQNKK</sequence>
<dbReference type="InterPro" id="IPR006059">
    <property type="entry name" value="SBP"/>
</dbReference>
<reference evidence="1 2" key="1">
    <citation type="submission" date="2019-10" db="EMBL/GenBank/DDBJ databases">
        <title>Description of Paenibacillus choica sp. nov.</title>
        <authorList>
            <person name="Carlier A."/>
            <person name="Qi S."/>
        </authorList>
    </citation>
    <scope>NUCLEOTIDE SEQUENCE [LARGE SCALE GENOMIC DNA]</scope>
    <source>
        <strain evidence="1 2">LMG 31460</strain>
    </source>
</reference>
<organism evidence="1 2">
    <name type="scientific">Paenibacillus germinis</name>
    <dbReference type="NCBI Taxonomy" id="2654979"/>
    <lineage>
        <taxon>Bacteria</taxon>
        <taxon>Bacillati</taxon>
        <taxon>Bacillota</taxon>
        <taxon>Bacilli</taxon>
        <taxon>Bacillales</taxon>
        <taxon>Paenibacillaceae</taxon>
        <taxon>Paenibacillus</taxon>
    </lineage>
</organism>
<dbReference type="InterPro" id="IPR050490">
    <property type="entry name" value="Bact_solute-bd_prot1"/>
</dbReference>
<dbReference type="PANTHER" id="PTHR43649:SF12">
    <property type="entry name" value="DIACETYLCHITOBIOSE BINDING PROTEIN DASA"/>
    <property type="match status" value="1"/>
</dbReference>
<dbReference type="EMBL" id="WHOC01000046">
    <property type="protein sequence ID" value="NOU85995.1"/>
    <property type="molecule type" value="Genomic_DNA"/>
</dbReference>
<dbReference type="Pfam" id="PF01547">
    <property type="entry name" value="SBP_bac_1"/>
    <property type="match status" value="1"/>
</dbReference>
<proteinExistence type="predicted"/>
<gene>
    <name evidence="1" type="ORF">GC102_09425</name>
</gene>
<evidence type="ECO:0000313" key="2">
    <source>
        <dbReference type="Proteomes" id="UP000658690"/>
    </source>
</evidence>
<comment type="caution">
    <text evidence="1">The sequence shown here is derived from an EMBL/GenBank/DDBJ whole genome shotgun (WGS) entry which is preliminary data.</text>
</comment>
<protein>
    <submittedName>
        <fullName evidence="1">Extracellular solute-binding protein</fullName>
    </submittedName>
</protein>
<dbReference type="PANTHER" id="PTHR43649">
    <property type="entry name" value="ARABINOSE-BINDING PROTEIN-RELATED"/>
    <property type="match status" value="1"/>
</dbReference>
<evidence type="ECO:0000313" key="1">
    <source>
        <dbReference type="EMBL" id="NOU85995.1"/>
    </source>
</evidence>
<dbReference type="Gene3D" id="3.40.190.10">
    <property type="entry name" value="Periplasmic binding protein-like II"/>
    <property type="match status" value="1"/>
</dbReference>
<dbReference type="SUPFAM" id="SSF53850">
    <property type="entry name" value="Periplasmic binding protein-like II"/>
    <property type="match status" value="1"/>
</dbReference>
<name>A0ABX1YXX9_9BACL</name>